<dbReference type="InterPro" id="IPR024607">
    <property type="entry name" value="Sulfatase_CS"/>
</dbReference>
<evidence type="ECO:0000256" key="3">
    <source>
        <dbReference type="ARBA" id="ARBA00022801"/>
    </source>
</evidence>
<name>A0A975D016_9SPHN</name>
<feature type="signal peptide" evidence="6">
    <location>
        <begin position="1"/>
        <end position="26"/>
    </location>
</feature>
<dbReference type="Proteomes" id="UP000664914">
    <property type="component" value="Chromosome"/>
</dbReference>
<dbReference type="InterPro" id="IPR000917">
    <property type="entry name" value="Sulfatase_N"/>
</dbReference>
<evidence type="ECO:0000256" key="1">
    <source>
        <dbReference type="ARBA" id="ARBA00008779"/>
    </source>
</evidence>
<dbReference type="PROSITE" id="PS00523">
    <property type="entry name" value="SULFATASE_1"/>
    <property type="match status" value="1"/>
</dbReference>
<dbReference type="GO" id="GO:0046872">
    <property type="term" value="F:metal ion binding"/>
    <property type="evidence" value="ECO:0007669"/>
    <property type="project" value="UniProtKB-KW"/>
</dbReference>
<gene>
    <name evidence="8" type="ORF">HRJ34_17965</name>
</gene>
<evidence type="ECO:0000256" key="6">
    <source>
        <dbReference type="SAM" id="SignalP"/>
    </source>
</evidence>
<dbReference type="PROSITE" id="PS00149">
    <property type="entry name" value="SULFATASE_2"/>
    <property type="match status" value="1"/>
</dbReference>
<reference evidence="8" key="2">
    <citation type="submission" date="2021-04" db="EMBL/GenBank/DDBJ databases">
        <title>Isolation and genomic analysis of the ibuprofen-degrading bacterium Sphingomonas strain MPO218.</title>
        <authorList>
            <person name="Aulestia M."/>
            <person name="Flores A."/>
            <person name="Mangas E.L."/>
            <person name="Perez-Pulido A.J."/>
            <person name="Santero E."/>
            <person name="Camacho E.M."/>
        </authorList>
    </citation>
    <scope>NUCLEOTIDE SEQUENCE</scope>
    <source>
        <strain evidence="8">MPO218</strain>
    </source>
</reference>
<sequence>MRTFLRRSALLVTSVLAFTAPLPTFAKSAVSELAPPARTKANARPNVIVILADDMGYRDISANGNPWIETRNIDSIGRDGAKFTSGYVSAPLCSPSRAGLVTGRYQQRFGFEYQVSTGAFPELSEARMPDGSLAALQGEAEFARRGVPTTERNIGELFKAAGYQTGVIGKWHLGHGQQFLPQNRGFDYSNIFYGNTSIQYGDLSNPDYISQKVDFHDESPLTAWTREGLNGVRENGRLIHVEQYLLEYFRDRAVDFIERNKDRPFMLYLPMNAPVPPLQVPIGYFEALRKTVPNINARAYNALLLAQDQAVGAVLEKLKATGLDKNTIVVFLSDNGGAMSRPASNAPYAGGKNSTYEGGIRVPFMMRWPGRIPAGSVYDKPVISLDILPTVAAAAGVSTKTAQPLDGVNLLPYIETQNPGTPHEVLFWKLVGESAVRLGKWKLWLNNATGESALYDLEADASETRDLSDSFPQVKADLHARYVSWNNTLPPPAWADMNQYPAPKAKAARTMRSGE</sequence>
<protein>
    <submittedName>
        <fullName evidence="8">Sulfatase-like hydrolase/transferase</fullName>
    </submittedName>
</protein>
<dbReference type="PANTHER" id="PTHR42693:SF53">
    <property type="entry name" value="ENDO-4-O-SULFATASE"/>
    <property type="match status" value="1"/>
</dbReference>
<keyword evidence="6" id="KW-0732">Signal</keyword>
<evidence type="ECO:0000313" key="9">
    <source>
        <dbReference type="Proteomes" id="UP000664914"/>
    </source>
</evidence>
<organism evidence="8 9">
    <name type="scientific">Rhizorhabdus wittichii</name>
    <dbReference type="NCBI Taxonomy" id="160791"/>
    <lineage>
        <taxon>Bacteria</taxon>
        <taxon>Pseudomonadati</taxon>
        <taxon>Pseudomonadota</taxon>
        <taxon>Alphaproteobacteria</taxon>
        <taxon>Sphingomonadales</taxon>
        <taxon>Sphingomonadaceae</taxon>
        <taxon>Rhizorhabdus</taxon>
    </lineage>
</organism>
<reference evidence="8" key="1">
    <citation type="submission" date="2020-07" db="EMBL/GenBank/DDBJ databases">
        <authorList>
            <person name="Camacho E."/>
        </authorList>
    </citation>
    <scope>NUCLEOTIDE SEQUENCE</scope>
    <source>
        <strain evidence="8">MPO218</strain>
    </source>
</reference>
<evidence type="ECO:0000256" key="5">
    <source>
        <dbReference type="SAM" id="MobiDB-lite"/>
    </source>
</evidence>
<dbReference type="Gene3D" id="3.30.1120.10">
    <property type="match status" value="1"/>
</dbReference>
<dbReference type="InterPro" id="IPR017850">
    <property type="entry name" value="Alkaline_phosphatase_core_sf"/>
</dbReference>
<feature type="chain" id="PRO_5036879478" evidence="6">
    <location>
        <begin position="27"/>
        <end position="515"/>
    </location>
</feature>
<keyword evidence="3 8" id="KW-0378">Hydrolase</keyword>
<dbReference type="PANTHER" id="PTHR42693">
    <property type="entry name" value="ARYLSULFATASE FAMILY MEMBER"/>
    <property type="match status" value="1"/>
</dbReference>
<evidence type="ECO:0000256" key="4">
    <source>
        <dbReference type="ARBA" id="ARBA00022837"/>
    </source>
</evidence>
<accession>A0A975D016</accession>
<dbReference type="AlphaFoldDB" id="A0A975D016"/>
<proteinExistence type="inferred from homology"/>
<dbReference type="EMBL" id="CP059319">
    <property type="protein sequence ID" value="QTH20224.1"/>
    <property type="molecule type" value="Genomic_DNA"/>
</dbReference>
<keyword evidence="2" id="KW-0479">Metal-binding</keyword>
<evidence type="ECO:0000256" key="2">
    <source>
        <dbReference type="ARBA" id="ARBA00022723"/>
    </source>
</evidence>
<dbReference type="RefSeq" id="WP_198148679.1">
    <property type="nucleotide sequence ID" value="NZ_CP059319.1"/>
</dbReference>
<dbReference type="SUPFAM" id="SSF53649">
    <property type="entry name" value="Alkaline phosphatase-like"/>
    <property type="match status" value="1"/>
</dbReference>
<keyword evidence="4" id="KW-0106">Calcium</keyword>
<evidence type="ECO:0000259" key="7">
    <source>
        <dbReference type="Pfam" id="PF00884"/>
    </source>
</evidence>
<dbReference type="Pfam" id="PF00884">
    <property type="entry name" value="Sulfatase"/>
    <property type="match status" value="1"/>
</dbReference>
<comment type="similarity">
    <text evidence="1">Belongs to the sulfatase family.</text>
</comment>
<feature type="domain" description="Sulfatase N-terminal" evidence="7">
    <location>
        <begin position="45"/>
        <end position="397"/>
    </location>
</feature>
<dbReference type="InterPro" id="IPR050738">
    <property type="entry name" value="Sulfatase"/>
</dbReference>
<feature type="region of interest" description="Disordered" evidence="5">
    <location>
        <begin position="493"/>
        <end position="515"/>
    </location>
</feature>
<dbReference type="Gene3D" id="3.40.720.10">
    <property type="entry name" value="Alkaline Phosphatase, subunit A"/>
    <property type="match status" value="1"/>
</dbReference>
<evidence type="ECO:0000313" key="8">
    <source>
        <dbReference type="EMBL" id="QTH20224.1"/>
    </source>
</evidence>
<dbReference type="GO" id="GO:0004065">
    <property type="term" value="F:arylsulfatase activity"/>
    <property type="evidence" value="ECO:0007669"/>
    <property type="project" value="TreeGrafter"/>
</dbReference>